<proteinExistence type="inferred from homology"/>
<keyword evidence="5 6" id="KW-0009">Actin-binding</keyword>
<dbReference type="GO" id="GO:0003779">
    <property type="term" value="F:actin binding"/>
    <property type="evidence" value="ECO:0007669"/>
    <property type="project" value="UniProtKB-KW"/>
</dbReference>
<comment type="similarity">
    <text evidence="6">Belongs to the TRAFAC class myosin-kinesin ATPase superfamily. Myosin family.</text>
</comment>
<evidence type="ECO:0000256" key="4">
    <source>
        <dbReference type="ARBA" id="ARBA00023175"/>
    </source>
</evidence>
<gene>
    <name evidence="8" type="ORF">HanXRQr2_Chr15g0705421</name>
</gene>
<reference evidence="8" key="1">
    <citation type="journal article" date="2017" name="Nature">
        <title>The sunflower genome provides insights into oil metabolism, flowering and Asterid evolution.</title>
        <authorList>
            <person name="Badouin H."/>
            <person name="Gouzy J."/>
            <person name="Grassa C.J."/>
            <person name="Murat F."/>
            <person name="Staton S.E."/>
            <person name="Cottret L."/>
            <person name="Lelandais-Briere C."/>
            <person name="Owens G.L."/>
            <person name="Carrere S."/>
            <person name="Mayjonade B."/>
            <person name="Legrand L."/>
            <person name="Gill N."/>
            <person name="Kane N.C."/>
            <person name="Bowers J.E."/>
            <person name="Hubner S."/>
            <person name="Bellec A."/>
            <person name="Berard A."/>
            <person name="Berges H."/>
            <person name="Blanchet N."/>
            <person name="Boniface M.C."/>
            <person name="Brunel D."/>
            <person name="Catrice O."/>
            <person name="Chaidir N."/>
            <person name="Claudel C."/>
            <person name="Donnadieu C."/>
            <person name="Faraut T."/>
            <person name="Fievet G."/>
            <person name="Helmstetter N."/>
            <person name="King M."/>
            <person name="Knapp S.J."/>
            <person name="Lai Z."/>
            <person name="Le Paslier M.C."/>
            <person name="Lippi Y."/>
            <person name="Lorenzon L."/>
            <person name="Mandel J.R."/>
            <person name="Marage G."/>
            <person name="Marchand G."/>
            <person name="Marquand E."/>
            <person name="Bret-Mestries E."/>
            <person name="Morien E."/>
            <person name="Nambeesan S."/>
            <person name="Nguyen T."/>
            <person name="Pegot-Espagnet P."/>
            <person name="Pouilly N."/>
            <person name="Raftis F."/>
            <person name="Sallet E."/>
            <person name="Schiex T."/>
            <person name="Thomas J."/>
            <person name="Vandecasteele C."/>
            <person name="Vares D."/>
            <person name="Vear F."/>
            <person name="Vautrin S."/>
            <person name="Crespi M."/>
            <person name="Mangin B."/>
            <person name="Burke J.M."/>
            <person name="Salse J."/>
            <person name="Munos S."/>
            <person name="Vincourt P."/>
            <person name="Rieseberg L.H."/>
            <person name="Langlade N.B."/>
        </authorList>
    </citation>
    <scope>NUCLEOTIDE SEQUENCE</scope>
    <source>
        <tissue evidence="8">Leaves</tissue>
    </source>
</reference>
<dbReference type="Proteomes" id="UP000215914">
    <property type="component" value="Unassembled WGS sequence"/>
</dbReference>
<dbReference type="PROSITE" id="PS51456">
    <property type="entry name" value="MYOSIN_MOTOR"/>
    <property type="match status" value="1"/>
</dbReference>
<evidence type="ECO:0000259" key="7">
    <source>
        <dbReference type="PROSITE" id="PS51456"/>
    </source>
</evidence>
<feature type="domain" description="Myosin motor" evidence="7">
    <location>
        <begin position="279"/>
        <end position="361"/>
    </location>
</feature>
<keyword evidence="4" id="KW-0505">Motor protein</keyword>
<comment type="caution">
    <text evidence="6">Lacks conserved residue(s) required for the propagation of feature annotation.</text>
</comment>
<reference evidence="8" key="2">
    <citation type="submission" date="2020-06" db="EMBL/GenBank/DDBJ databases">
        <title>Helianthus annuus Genome sequencing and assembly Release 2.</title>
        <authorList>
            <person name="Gouzy J."/>
            <person name="Langlade N."/>
            <person name="Munos S."/>
        </authorList>
    </citation>
    <scope>NUCLEOTIDE SEQUENCE</scope>
    <source>
        <tissue evidence="8">Leaves</tissue>
    </source>
</reference>
<keyword evidence="1" id="KW-0547">Nucleotide-binding</keyword>
<dbReference type="InterPro" id="IPR036961">
    <property type="entry name" value="Kinesin_motor_dom_sf"/>
</dbReference>
<dbReference type="EC" id="5.6.1.8" evidence="8"/>
<evidence type="ECO:0000313" key="8">
    <source>
        <dbReference type="EMBL" id="KAF5765580.1"/>
    </source>
</evidence>
<keyword evidence="2" id="KW-0067">ATP-binding</keyword>
<evidence type="ECO:0000256" key="5">
    <source>
        <dbReference type="ARBA" id="ARBA00023203"/>
    </source>
</evidence>
<dbReference type="AlphaFoldDB" id="A0A9K3H329"/>
<dbReference type="InterPro" id="IPR001609">
    <property type="entry name" value="Myosin_head_motor_dom-like"/>
</dbReference>
<dbReference type="PANTHER" id="PTHR13140:SF781">
    <property type="entry name" value="MYOSIN-15"/>
    <property type="match status" value="1"/>
</dbReference>
<dbReference type="GO" id="GO:0000146">
    <property type="term" value="F:microfilament motor activity"/>
    <property type="evidence" value="ECO:0007669"/>
    <property type="project" value="UniProtKB-EC"/>
</dbReference>
<sequence length="361" mass="41350">MNGELRALGQKLDLSLVSCDVDVVAAGKRPNIELDKEHYRTDGHCKWWKKGGYHLNFFHVDQTSSWIKSIIEQIETPNLKKVVAKLSNVYPKDTEAPAGGVDHMTKLSYLHEPGVLQKPNIELDKEHYRTDGHCKWWKKGGYHLNFFHVDQTSSWIKSIIEQIETPDLKKVVAKLSNVYPKDTEAPAGGVDHMTKLSYLHEPGVLQKLRIRYELNDIFYAKFSSWAFTKNVFYHVHLRDQTLSWIKSIIEQMVIANGGKKAVVAKLSNVYRKDTEAPAGGVDHMTKLSYLHEPGVLQNLRIRYELNEIYTYTGNILIAINPFQKVPHLYDGHMKEEYKGALFGELSPHVFAVANAFYRAMI</sequence>
<dbReference type="InterPro" id="IPR027417">
    <property type="entry name" value="P-loop_NTPase"/>
</dbReference>
<comment type="caution">
    <text evidence="8">The sequence shown here is derived from an EMBL/GenBank/DDBJ whole genome shotgun (WGS) entry which is preliminary data.</text>
</comment>
<dbReference type="EMBL" id="MNCJ02000330">
    <property type="protein sequence ID" value="KAF5765580.1"/>
    <property type="molecule type" value="Genomic_DNA"/>
</dbReference>
<evidence type="ECO:0000256" key="6">
    <source>
        <dbReference type="PROSITE-ProRule" id="PRU00782"/>
    </source>
</evidence>
<dbReference type="SUPFAM" id="SSF52540">
    <property type="entry name" value="P-loop containing nucleoside triphosphate hydrolases"/>
    <property type="match status" value="1"/>
</dbReference>
<keyword evidence="8" id="KW-0413">Isomerase</keyword>
<dbReference type="PANTHER" id="PTHR13140">
    <property type="entry name" value="MYOSIN"/>
    <property type="match status" value="1"/>
</dbReference>
<keyword evidence="3 6" id="KW-0518">Myosin</keyword>
<evidence type="ECO:0000256" key="1">
    <source>
        <dbReference type="ARBA" id="ARBA00022741"/>
    </source>
</evidence>
<dbReference type="GO" id="GO:0016459">
    <property type="term" value="C:myosin complex"/>
    <property type="evidence" value="ECO:0007669"/>
    <property type="project" value="UniProtKB-KW"/>
</dbReference>
<protein>
    <submittedName>
        <fullName evidence="8">Myosin ATPase</fullName>
        <ecNumber evidence="8">5.6.1.8</ecNumber>
    </submittedName>
</protein>
<dbReference type="GO" id="GO:0005524">
    <property type="term" value="F:ATP binding"/>
    <property type="evidence" value="ECO:0007669"/>
    <property type="project" value="UniProtKB-KW"/>
</dbReference>
<evidence type="ECO:0000313" key="9">
    <source>
        <dbReference type="Proteomes" id="UP000215914"/>
    </source>
</evidence>
<organism evidence="8 9">
    <name type="scientific">Helianthus annuus</name>
    <name type="common">Common sunflower</name>
    <dbReference type="NCBI Taxonomy" id="4232"/>
    <lineage>
        <taxon>Eukaryota</taxon>
        <taxon>Viridiplantae</taxon>
        <taxon>Streptophyta</taxon>
        <taxon>Embryophyta</taxon>
        <taxon>Tracheophyta</taxon>
        <taxon>Spermatophyta</taxon>
        <taxon>Magnoliopsida</taxon>
        <taxon>eudicotyledons</taxon>
        <taxon>Gunneridae</taxon>
        <taxon>Pentapetalae</taxon>
        <taxon>asterids</taxon>
        <taxon>campanulids</taxon>
        <taxon>Asterales</taxon>
        <taxon>Asteraceae</taxon>
        <taxon>Asteroideae</taxon>
        <taxon>Heliantheae alliance</taxon>
        <taxon>Heliantheae</taxon>
        <taxon>Helianthus</taxon>
    </lineage>
</organism>
<name>A0A9K3H329_HELAN</name>
<evidence type="ECO:0000256" key="2">
    <source>
        <dbReference type="ARBA" id="ARBA00022840"/>
    </source>
</evidence>
<dbReference type="Pfam" id="PF00063">
    <property type="entry name" value="Myosin_head"/>
    <property type="match status" value="1"/>
</dbReference>
<keyword evidence="9" id="KW-1185">Reference proteome</keyword>
<dbReference type="Gramene" id="mRNA:HanXRQr2_Chr15g0705421">
    <property type="protein sequence ID" value="mRNA:HanXRQr2_Chr15g0705421"/>
    <property type="gene ID" value="HanXRQr2_Chr15g0705421"/>
</dbReference>
<accession>A0A9K3H329</accession>
<evidence type="ECO:0000256" key="3">
    <source>
        <dbReference type="ARBA" id="ARBA00023123"/>
    </source>
</evidence>
<dbReference type="Gene3D" id="3.40.850.10">
    <property type="entry name" value="Kinesin motor domain"/>
    <property type="match status" value="2"/>
</dbReference>